<name>A0A932GP37_UNCTE</name>
<dbReference type="InterPro" id="IPR002145">
    <property type="entry name" value="CopG"/>
</dbReference>
<dbReference type="CDD" id="cd21631">
    <property type="entry name" value="RHH_CopG_NikR-like"/>
    <property type="match status" value="1"/>
</dbReference>
<protein>
    <submittedName>
        <fullName evidence="2">Ribbon-helix-helix protein, CopG family</fullName>
    </submittedName>
</protein>
<accession>A0A932GP37</accession>
<evidence type="ECO:0000259" key="1">
    <source>
        <dbReference type="Pfam" id="PF01402"/>
    </source>
</evidence>
<dbReference type="GO" id="GO:0006355">
    <property type="term" value="P:regulation of DNA-templated transcription"/>
    <property type="evidence" value="ECO:0007669"/>
    <property type="project" value="InterPro"/>
</dbReference>
<feature type="domain" description="Ribbon-helix-helix protein CopG" evidence="1">
    <location>
        <begin position="2"/>
        <end position="39"/>
    </location>
</feature>
<organism evidence="2 3">
    <name type="scientific">Tectimicrobiota bacterium</name>
    <dbReference type="NCBI Taxonomy" id="2528274"/>
    <lineage>
        <taxon>Bacteria</taxon>
        <taxon>Pseudomonadati</taxon>
        <taxon>Nitrospinota/Tectimicrobiota group</taxon>
        <taxon>Candidatus Tectimicrobiota</taxon>
    </lineage>
</organism>
<evidence type="ECO:0000313" key="2">
    <source>
        <dbReference type="EMBL" id="MBI3014385.1"/>
    </source>
</evidence>
<dbReference type="EMBL" id="JACPSX010000090">
    <property type="protein sequence ID" value="MBI3014385.1"/>
    <property type="molecule type" value="Genomic_DNA"/>
</dbReference>
<dbReference type="Pfam" id="PF01402">
    <property type="entry name" value="RHH_1"/>
    <property type="match status" value="1"/>
</dbReference>
<proteinExistence type="predicted"/>
<sequence length="86" mass="9943">MKRTQLYLDEEMARTLAALSRKKGTTVSELVRESVREKYLSGKDVDKVALARQLAGIWKERKDLGDIDQAVRRLRKDTRRKRLGIG</sequence>
<dbReference type="Proteomes" id="UP000741360">
    <property type="component" value="Unassembled WGS sequence"/>
</dbReference>
<gene>
    <name evidence="2" type="ORF">HYY65_04845</name>
</gene>
<dbReference type="AlphaFoldDB" id="A0A932GP37"/>
<evidence type="ECO:0000313" key="3">
    <source>
        <dbReference type="Proteomes" id="UP000741360"/>
    </source>
</evidence>
<comment type="caution">
    <text evidence="2">The sequence shown here is derived from an EMBL/GenBank/DDBJ whole genome shotgun (WGS) entry which is preliminary data.</text>
</comment>
<reference evidence="2" key="1">
    <citation type="submission" date="2020-07" db="EMBL/GenBank/DDBJ databases">
        <title>Huge and variable diversity of episymbiotic CPR bacteria and DPANN archaea in groundwater ecosystems.</title>
        <authorList>
            <person name="He C.Y."/>
            <person name="Keren R."/>
            <person name="Whittaker M."/>
            <person name="Farag I.F."/>
            <person name="Doudna J."/>
            <person name="Cate J.H.D."/>
            <person name="Banfield J.F."/>
        </authorList>
    </citation>
    <scope>NUCLEOTIDE SEQUENCE</scope>
    <source>
        <strain evidence="2">NC_groundwater_717_Ag_S-0.2um_59_8</strain>
    </source>
</reference>